<feature type="domain" description="Secretin/TonB short N-terminal" evidence="14">
    <location>
        <begin position="56"/>
        <end position="107"/>
    </location>
</feature>
<dbReference type="Gene3D" id="3.55.50.30">
    <property type="match status" value="1"/>
</dbReference>
<dbReference type="InterPro" id="IPR036942">
    <property type="entry name" value="Beta-barrel_TonB_sf"/>
</dbReference>
<dbReference type="PANTHER" id="PTHR32552">
    <property type="entry name" value="FERRICHROME IRON RECEPTOR-RELATED"/>
    <property type="match status" value="1"/>
</dbReference>
<reference evidence="16" key="1">
    <citation type="submission" date="2016-09" db="EMBL/GenBank/DDBJ databases">
        <authorList>
            <person name="Varghese N."/>
            <person name="Submissions S."/>
        </authorList>
    </citation>
    <scope>NUCLEOTIDE SEQUENCE [LARGE SCALE GENOMIC DNA]</scope>
    <source>
        <strain evidence="16">ANC 4466</strain>
    </source>
</reference>
<evidence type="ECO:0000256" key="13">
    <source>
        <dbReference type="RuleBase" id="RU003357"/>
    </source>
</evidence>
<dbReference type="GO" id="GO:0015891">
    <property type="term" value="P:siderophore transport"/>
    <property type="evidence" value="ECO:0007669"/>
    <property type="project" value="InterPro"/>
</dbReference>
<name>A0A240E4I4_9GAMM</name>
<dbReference type="EMBL" id="OANT01000001">
    <property type="protein sequence ID" value="SNX43667.1"/>
    <property type="molecule type" value="Genomic_DNA"/>
</dbReference>
<evidence type="ECO:0000256" key="10">
    <source>
        <dbReference type="ARBA" id="ARBA00023170"/>
    </source>
</evidence>
<evidence type="ECO:0000256" key="4">
    <source>
        <dbReference type="ARBA" id="ARBA00022452"/>
    </source>
</evidence>
<keyword evidence="11 12" id="KW-0998">Cell outer membrane</keyword>
<keyword evidence="6 12" id="KW-0812">Transmembrane</keyword>
<dbReference type="PANTHER" id="PTHR32552:SF74">
    <property type="entry name" value="HYDROXAMATE SIDEROPHORE RECEPTOR FHUE"/>
    <property type="match status" value="1"/>
</dbReference>
<keyword evidence="8 13" id="KW-0798">TonB box</keyword>
<keyword evidence="7" id="KW-0408">Iron</keyword>
<keyword evidence="5" id="KW-0406">Ion transport</keyword>
<accession>A0A240E4I4</accession>
<comment type="subcellular location">
    <subcellularLocation>
        <location evidence="1 12">Cell outer membrane</location>
        <topology evidence="1 12">Multi-pass membrane protein</topology>
    </subcellularLocation>
</comment>
<evidence type="ECO:0000256" key="6">
    <source>
        <dbReference type="ARBA" id="ARBA00022692"/>
    </source>
</evidence>
<evidence type="ECO:0000313" key="16">
    <source>
        <dbReference type="Proteomes" id="UP000219042"/>
    </source>
</evidence>
<dbReference type="GO" id="GO:0015344">
    <property type="term" value="F:siderophore uptake transmembrane transporter activity"/>
    <property type="evidence" value="ECO:0007669"/>
    <property type="project" value="TreeGrafter"/>
</dbReference>
<dbReference type="InterPro" id="IPR011662">
    <property type="entry name" value="Secretin/TonB_short_N"/>
</dbReference>
<dbReference type="Gene3D" id="2.170.130.10">
    <property type="entry name" value="TonB-dependent receptor, plug domain"/>
    <property type="match status" value="1"/>
</dbReference>
<evidence type="ECO:0000256" key="12">
    <source>
        <dbReference type="PROSITE-ProRule" id="PRU01360"/>
    </source>
</evidence>
<evidence type="ECO:0000256" key="2">
    <source>
        <dbReference type="ARBA" id="ARBA00009810"/>
    </source>
</evidence>
<dbReference type="SMART" id="SM00965">
    <property type="entry name" value="STN"/>
    <property type="match status" value="1"/>
</dbReference>
<comment type="similarity">
    <text evidence="2 12 13">Belongs to the TonB-dependent receptor family.</text>
</comment>
<dbReference type="NCBIfam" id="TIGR01783">
    <property type="entry name" value="TonB-siderophor"/>
    <property type="match status" value="1"/>
</dbReference>
<dbReference type="GO" id="GO:0038023">
    <property type="term" value="F:signaling receptor activity"/>
    <property type="evidence" value="ECO:0007669"/>
    <property type="project" value="InterPro"/>
</dbReference>
<dbReference type="CDD" id="cd01347">
    <property type="entry name" value="ligand_gated_channel"/>
    <property type="match status" value="1"/>
</dbReference>
<dbReference type="GO" id="GO:0009279">
    <property type="term" value="C:cell outer membrane"/>
    <property type="evidence" value="ECO:0007669"/>
    <property type="project" value="UniProtKB-SubCell"/>
</dbReference>
<dbReference type="Pfam" id="PF07660">
    <property type="entry name" value="STN"/>
    <property type="match status" value="1"/>
</dbReference>
<keyword evidence="16" id="KW-1185">Reference proteome</keyword>
<keyword evidence="3 12" id="KW-0813">Transport</keyword>
<dbReference type="RefSeq" id="WP_171293974.1">
    <property type="nucleotide sequence ID" value="NZ_BAABHT010000020.1"/>
</dbReference>
<dbReference type="InterPro" id="IPR012910">
    <property type="entry name" value="Plug_dom"/>
</dbReference>
<evidence type="ECO:0000256" key="5">
    <source>
        <dbReference type="ARBA" id="ARBA00022496"/>
    </source>
</evidence>
<dbReference type="Gene3D" id="2.40.170.20">
    <property type="entry name" value="TonB-dependent receptor, beta-barrel domain"/>
    <property type="match status" value="1"/>
</dbReference>
<keyword evidence="9 12" id="KW-0472">Membrane</keyword>
<protein>
    <submittedName>
        <fullName evidence="15">Outer-membrane receptor for ferric coprogen and ferric-rhodotorulic acid</fullName>
    </submittedName>
</protein>
<keyword evidence="4 12" id="KW-1134">Transmembrane beta strand</keyword>
<proteinExistence type="inferred from homology"/>
<organism evidence="15 16">
    <name type="scientific">Acinetobacter puyangensis</name>
    <dbReference type="NCBI Taxonomy" id="1096779"/>
    <lineage>
        <taxon>Bacteria</taxon>
        <taxon>Pseudomonadati</taxon>
        <taxon>Pseudomonadota</taxon>
        <taxon>Gammaproteobacteria</taxon>
        <taxon>Moraxellales</taxon>
        <taxon>Moraxellaceae</taxon>
        <taxon>Acinetobacter</taxon>
    </lineage>
</organism>
<evidence type="ECO:0000256" key="8">
    <source>
        <dbReference type="ARBA" id="ARBA00023077"/>
    </source>
</evidence>
<evidence type="ECO:0000256" key="1">
    <source>
        <dbReference type="ARBA" id="ARBA00004571"/>
    </source>
</evidence>
<evidence type="ECO:0000259" key="14">
    <source>
        <dbReference type="SMART" id="SM00965"/>
    </source>
</evidence>
<dbReference type="AlphaFoldDB" id="A0A240E4I4"/>
<keyword evidence="5" id="KW-0410">Iron transport</keyword>
<dbReference type="Proteomes" id="UP000219042">
    <property type="component" value="Unassembled WGS sequence"/>
</dbReference>
<evidence type="ECO:0000256" key="11">
    <source>
        <dbReference type="ARBA" id="ARBA00023237"/>
    </source>
</evidence>
<gene>
    <name evidence="15" type="ORF">SAMN05421731_101709</name>
</gene>
<dbReference type="SUPFAM" id="SSF56935">
    <property type="entry name" value="Porins"/>
    <property type="match status" value="1"/>
</dbReference>
<evidence type="ECO:0000313" key="15">
    <source>
        <dbReference type="EMBL" id="SNX43667.1"/>
    </source>
</evidence>
<dbReference type="Pfam" id="PF07715">
    <property type="entry name" value="Plug"/>
    <property type="match status" value="1"/>
</dbReference>
<dbReference type="PROSITE" id="PS52016">
    <property type="entry name" value="TONB_DEPENDENT_REC_3"/>
    <property type="match status" value="1"/>
</dbReference>
<evidence type="ECO:0000256" key="7">
    <source>
        <dbReference type="ARBA" id="ARBA00023004"/>
    </source>
</evidence>
<dbReference type="InterPro" id="IPR010105">
    <property type="entry name" value="TonB_sidphr_rcpt"/>
</dbReference>
<dbReference type="InterPro" id="IPR000531">
    <property type="entry name" value="Beta-barrel_TonB"/>
</dbReference>
<keyword evidence="10 15" id="KW-0675">Receptor</keyword>
<sequence length="821" mass="91457">MNRQTKKHVLGLKRLSLVVSAMLYVGTVFANNPLVVDLPAQSLGESLHHLAKQSGAQILFSNEITGKQQVKSVKGQLTVEQALQQLLQGTGLAIKDNGNNSFSIVPAAQQQSRDMGQLKPIGVNAIGTANRDSNVAQLPVITVNAENENSYTMRSTSAATGLDLSLRETPQSVTVITKQRMEDQGLNSVGDVLANTTGIFYQESVPVFGETYVYSRGYALTNYQIDGGLAAAYAFGTGSNPFFDTAIYDSMTVVRGATGLLTGAGEPSGSINLNRKRPTQDFQASVETSAGSWDHYRGMFDVSGALNQSGTVRGRAVIATDTSDAWFDNYSGKRSLGYGILDVDLTDHTLLTVTGEYVKEKTEGGDNWVYGYPVVYYDNGEPTNYGKGANMSYDGYSNKTRQTYGLAIDHQFNDNWKLKFNYTYSEWDTDSLHGYVWYMSSDDTATFARVFRNKQKGESNAFDLKLDGHYYLWGRQHDVVLGVNSSDANFDFPLDLRVNGYYGATAHYANGHIVYTPDWSSATNSSANDKKINQRGGYISTRIRPLEHLAVILGARLSDWEYNRKNLNGPINGTLTEHRKYSDEFTPYVGVVYDFNQNLAAYASYTTIFNPQTYYDVNGLVLDPEEGVNYELGLKGEWFNGRLNASMAVFQSNKDNVAVKDDSNLTPWGEQAYRAEDDTKGKGYEMEVAGELMLGWHMQAGFTYVKIKDSDGELLTPDLPVKQFKLFTTYQIPQLPQLTIGGGVNWQSKTVSSEATEKYYDLFKQDAYAVVDLMARYEFNSHLSVAFNLKNAFDKEYRKGLLSRWEYGPERNWMATVKYKF</sequence>
<dbReference type="InterPro" id="IPR039426">
    <property type="entry name" value="TonB-dep_rcpt-like"/>
</dbReference>
<evidence type="ECO:0000256" key="9">
    <source>
        <dbReference type="ARBA" id="ARBA00023136"/>
    </source>
</evidence>
<evidence type="ECO:0000256" key="3">
    <source>
        <dbReference type="ARBA" id="ARBA00022448"/>
    </source>
</evidence>
<dbReference type="Pfam" id="PF00593">
    <property type="entry name" value="TonB_dep_Rec_b-barrel"/>
    <property type="match status" value="1"/>
</dbReference>
<dbReference type="InterPro" id="IPR037066">
    <property type="entry name" value="Plug_dom_sf"/>
</dbReference>